<dbReference type="AlphaFoldDB" id="A0A9W4U3B7"/>
<gene>
    <name evidence="3" type="ORF">PDIGIT_LOCUS620</name>
</gene>
<protein>
    <recommendedName>
        <fullName evidence="2">AB hydrolase-1 domain-containing protein</fullName>
    </recommendedName>
</protein>
<organism evidence="3 4">
    <name type="scientific">Periconia digitata</name>
    <dbReference type="NCBI Taxonomy" id="1303443"/>
    <lineage>
        <taxon>Eukaryota</taxon>
        <taxon>Fungi</taxon>
        <taxon>Dikarya</taxon>
        <taxon>Ascomycota</taxon>
        <taxon>Pezizomycotina</taxon>
        <taxon>Dothideomycetes</taxon>
        <taxon>Pleosporomycetidae</taxon>
        <taxon>Pleosporales</taxon>
        <taxon>Massarineae</taxon>
        <taxon>Periconiaceae</taxon>
        <taxon>Periconia</taxon>
    </lineage>
</organism>
<feature type="region of interest" description="Disordered" evidence="1">
    <location>
        <begin position="231"/>
        <end position="277"/>
    </location>
</feature>
<evidence type="ECO:0000259" key="2">
    <source>
        <dbReference type="Pfam" id="PF12697"/>
    </source>
</evidence>
<evidence type="ECO:0000313" key="3">
    <source>
        <dbReference type="EMBL" id="CAI6241892.1"/>
    </source>
</evidence>
<evidence type="ECO:0000256" key="1">
    <source>
        <dbReference type="SAM" id="MobiDB-lite"/>
    </source>
</evidence>
<sequence>MSSEHYRIDEHVLEASHIRGFHRTTATSQEEVLRLAIKQYTPLNNTNPKPGDITIVAAHANAFPKELYEPLWDDLLKLSQQQNFGIRGIWIADVVHQGQSGILNETKLGDDPAWLDHSRDLLHMINTFRAQMPRPIIGIGHSMGGAQLTNLSLLHPRLFETLILIDPVIQETISLSGNVSPAHASVNRRDRWPSRNEAATSMLKNRFYQAWDRRVFDRWVAFGLRDLPTELYPSSSSSSSSSQSSSTTTTTPTISTEPTSAPPPPPSDPEVTLTTTKHHEVSTFLRPNFAPLNPSTPSSSTYSLANPSAINRRTHPDLYPTTIPQTPFYRGESMMLHHMLPFIRPSVFYIFGETSFFTGPMIDEKMERTGTGGGGSGGAKEGRVEKVVVKGAGHLIPMEKVGETAEVAARWIGREIERWRVWEREDEAEWAGRKGVERRVLTERHKEELKAWGESARPKKVGKAKL</sequence>
<reference evidence="3" key="1">
    <citation type="submission" date="2023-01" db="EMBL/GenBank/DDBJ databases">
        <authorList>
            <person name="Van Ghelder C."/>
            <person name="Rancurel C."/>
        </authorList>
    </citation>
    <scope>NUCLEOTIDE SEQUENCE</scope>
    <source>
        <strain evidence="3">CNCM I-4278</strain>
    </source>
</reference>
<name>A0A9W4U3B7_9PLEO</name>
<dbReference type="Pfam" id="PF12697">
    <property type="entry name" value="Abhydrolase_6"/>
    <property type="match status" value="1"/>
</dbReference>
<dbReference type="InterPro" id="IPR029058">
    <property type="entry name" value="AB_hydrolase_fold"/>
</dbReference>
<feature type="compositionally biased region" description="Low complexity" evidence="1">
    <location>
        <begin position="233"/>
        <end position="259"/>
    </location>
</feature>
<feature type="domain" description="AB hydrolase-1" evidence="2">
    <location>
        <begin position="82"/>
        <end position="284"/>
    </location>
</feature>
<dbReference type="EMBL" id="CAOQHR010000001">
    <property type="protein sequence ID" value="CAI6241892.1"/>
    <property type="molecule type" value="Genomic_DNA"/>
</dbReference>
<keyword evidence="4" id="KW-1185">Reference proteome</keyword>
<dbReference type="OrthoDB" id="94039at2759"/>
<accession>A0A9W4U3B7</accession>
<dbReference type="InterPro" id="IPR000073">
    <property type="entry name" value="AB_hydrolase_1"/>
</dbReference>
<dbReference type="SUPFAM" id="SSF53474">
    <property type="entry name" value="alpha/beta-Hydrolases"/>
    <property type="match status" value="1"/>
</dbReference>
<dbReference type="Proteomes" id="UP001152607">
    <property type="component" value="Unassembled WGS sequence"/>
</dbReference>
<dbReference type="Gene3D" id="3.40.50.1820">
    <property type="entry name" value="alpha/beta hydrolase"/>
    <property type="match status" value="1"/>
</dbReference>
<evidence type="ECO:0000313" key="4">
    <source>
        <dbReference type="Proteomes" id="UP001152607"/>
    </source>
</evidence>
<comment type="caution">
    <text evidence="3">The sequence shown here is derived from an EMBL/GenBank/DDBJ whole genome shotgun (WGS) entry which is preliminary data.</text>
</comment>
<proteinExistence type="predicted"/>